<dbReference type="PANTHER" id="PTHR10811">
    <property type="entry name" value="FRINGE-RELATED"/>
    <property type="match status" value="1"/>
</dbReference>
<dbReference type="Gene3D" id="3.90.550.50">
    <property type="match status" value="1"/>
</dbReference>
<proteinExistence type="predicted"/>
<evidence type="ECO:0000313" key="2">
    <source>
        <dbReference type="EMBL" id="CAK9204454.1"/>
    </source>
</evidence>
<protein>
    <submittedName>
        <fullName evidence="2">Uncharacterized protein</fullName>
    </submittedName>
</protein>
<organism evidence="2 3">
    <name type="scientific">Sphagnum troendelagicum</name>
    <dbReference type="NCBI Taxonomy" id="128251"/>
    <lineage>
        <taxon>Eukaryota</taxon>
        <taxon>Viridiplantae</taxon>
        <taxon>Streptophyta</taxon>
        <taxon>Embryophyta</taxon>
        <taxon>Bryophyta</taxon>
        <taxon>Sphagnophytina</taxon>
        <taxon>Sphagnopsida</taxon>
        <taxon>Sphagnales</taxon>
        <taxon>Sphagnaceae</taxon>
        <taxon>Sphagnum</taxon>
    </lineage>
</organism>
<keyword evidence="1" id="KW-1133">Transmembrane helix</keyword>
<accession>A0ABP0TTW5</accession>
<keyword evidence="1" id="KW-0472">Membrane</keyword>
<sequence>MHGAHTRAQAAEQQQLQHWSNKVGASSSMGNNRVKLVIGIACACSFFYVLFLVLFSSSHPCFFWHMSCPTSSSSSFSACSKLAKTPTQKNKLKTSATTTATELLHLVNRMDSALMALNDIPGGEGAAPAPNSIDLVGPRFKTDLSRIVFGIAAAADMWGARKEYVRLWWKPEQKMRGFVWFDKMPSMKWSSDLPPYRVSENTARFKYTYKRGWRSAIRISRIVSESFRLGLPDVDWFVMGDDDTLFFPDNLVQVLSKYNHSKMFYIGNPSESHLQNILFSYNMAYGGGGFAISYPLAKALAKMQDACLERYPHLFGSDDRMHACMAEIGILLTKEPGFHQFDIHGDASGLLSAHPVAPLVSLHHLDLISPIFPNTQTINYTRMGALKHLMMATKIDPGSILQQSICYDKRHHWSFSVSWGYSVQVHKGFITPRELEIPIKTFTSWHRETSKVEFPFNTRDNPDDLCSRPMRFFMESVKAPTTNSGGLMQGIYVRENNGHADKCGEKLLPLSVVEKIHIKRELTDDSWYQLPRRSCCQIRRWESDKIEVHVGACQDGEILIV</sequence>
<feature type="transmembrane region" description="Helical" evidence="1">
    <location>
        <begin position="36"/>
        <end position="55"/>
    </location>
</feature>
<evidence type="ECO:0000313" key="3">
    <source>
        <dbReference type="Proteomes" id="UP001497512"/>
    </source>
</evidence>
<reference evidence="2" key="1">
    <citation type="submission" date="2024-02" db="EMBL/GenBank/DDBJ databases">
        <authorList>
            <consortium name="ELIXIR-Norway"/>
            <consortium name="Elixir Norway"/>
        </authorList>
    </citation>
    <scope>NUCLEOTIDE SEQUENCE</scope>
</reference>
<keyword evidence="3" id="KW-1185">Reference proteome</keyword>
<dbReference type="Pfam" id="PF04646">
    <property type="entry name" value="DUF604"/>
    <property type="match status" value="1"/>
</dbReference>
<dbReference type="InterPro" id="IPR006740">
    <property type="entry name" value="DUF604"/>
</dbReference>
<gene>
    <name evidence="2" type="ORF">CSSPTR1EN2_LOCUS7394</name>
</gene>
<keyword evidence="1" id="KW-0812">Transmembrane</keyword>
<dbReference type="Proteomes" id="UP001497512">
    <property type="component" value="Chromosome 14"/>
</dbReference>
<evidence type="ECO:0000256" key="1">
    <source>
        <dbReference type="SAM" id="Phobius"/>
    </source>
</evidence>
<dbReference type="EMBL" id="OZ019906">
    <property type="protein sequence ID" value="CAK9204454.1"/>
    <property type="molecule type" value="Genomic_DNA"/>
</dbReference>
<name>A0ABP0TTW5_9BRYO</name>